<dbReference type="EMBL" id="BACD03000049">
    <property type="protein sequence ID" value="GAO51605.1"/>
    <property type="molecule type" value="Genomic_DNA"/>
</dbReference>
<evidence type="ECO:0000313" key="2">
    <source>
        <dbReference type="Proteomes" id="UP000033140"/>
    </source>
</evidence>
<reference evidence="1 2" key="2">
    <citation type="journal article" date="2014" name="J. Gen. Appl. Microbiol.">
        <title>The early diverging ascomycetous budding yeast Saitoella complicata has three histone deacetylases belonging to the Clr6, Hos2, and Rpd3 lineages.</title>
        <authorList>
            <person name="Nishida H."/>
            <person name="Matsumoto T."/>
            <person name="Kondo S."/>
            <person name="Hamamoto M."/>
            <person name="Yoshikawa H."/>
        </authorList>
    </citation>
    <scope>NUCLEOTIDE SEQUENCE [LARGE SCALE GENOMIC DNA]</scope>
    <source>
        <strain evidence="1 2">NRRL Y-17804</strain>
    </source>
</reference>
<evidence type="ECO:0000313" key="1">
    <source>
        <dbReference type="EMBL" id="GAO51605.1"/>
    </source>
</evidence>
<protein>
    <submittedName>
        <fullName evidence="1">Uncharacterized protein</fullName>
    </submittedName>
</protein>
<dbReference type="Proteomes" id="UP000033140">
    <property type="component" value="Unassembled WGS sequence"/>
</dbReference>
<keyword evidence="2" id="KW-1185">Reference proteome</keyword>
<reference evidence="1 2" key="1">
    <citation type="journal article" date="2011" name="J. Gen. Appl. Microbiol.">
        <title>Draft genome sequencing of the enigmatic yeast Saitoella complicata.</title>
        <authorList>
            <person name="Nishida H."/>
            <person name="Hamamoto M."/>
            <person name="Sugiyama J."/>
        </authorList>
    </citation>
    <scope>NUCLEOTIDE SEQUENCE [LARGE SCALE GENOMIC DNA]</scope>
    <source>
        <strain evidence="1 2">NRRL Y-17804</strain>
    </source>
</reference>
<accession>A0A0E9NQA3</accession>
<dbReference type="OMA" id="DIMESSC"/>
<dbReference type="AlphaFoldDB" id="A0A0E9NQA3"/>
<organism evidence="1 2">
    <name type="scientific">Saitoella complicata (strain BCRC 22490 / CBS 7301 / JCM 7358 / NBRC 10748 / NRRL Y-17804)</name>
    <dbReference type="NCBI Taxonomy" id="698492"/>
    <lineage>
        <taxon>Eukaryota</taxon>
        <taxon>Fungi</taxon>
        <taxon>Dikarya</taxon>
        <taxon>Ascomycota</taxon>
        <taxon>Taphrinomycotina</taxon>
        <taxon>Taphrinomycotina incertae sedis</taxon>
        <taxon>Saitoella</taxon>
    </lineage>
</organism>
<reference evidence="1 2" key="3">
    <citation type="journal article" date="2015" name="Genome Announc.">
        <title>Draft Genome Sequence of the Archiascomycetous Yeast Saitoella complicata.</title>
        <authorList>
            <person name="Yamauchi K."/>
            <person name="Kondo S."/>
            <person name="Hamamoto M."/>
            <person name="Takahashi Y."/>
            <person name="Ogura Y."/>
            <person name="Hayashi T."/>
            <person name="Nishida H."/>
        </authorList>
    </citation>
    <scope>NUCLEOTIDE SEQUENCE [LARGE SCALE GENOMIC DNA]</scope>
    <source>
        <strain evidence="1 2">NRRL Y-17804</strain>
    </source>
</reference>
<sequence>MNKAFACDLNHSQIMRYLHKIGYTRKVLTVWGAQRKGMLRANHAIKMAYYTRDHLVFLDGSAVDERSTHRKFGYAPAGNRAMEDRTLTHSKCWSVLLALTSTGLRAL</sequence>
<name>A0A0E9NQA3_SAICN</name>
<comment type="caution">
    <text evidence="1">The sequence shown here is derived from an EMBL/GenBank/DDBJ whole genome shotgun (WGS) entry which is preliminary data.</text>
</comment>
<gene>
    <name evidence="1" type="ORF">G7K_5701-t1</name>
</gene>
<proteinExistence type="predicted"/>